<dbReference type="InterPro" id="IPR007049">
    <property type="entry name" value="Carb-sel_porin_OprB"/>
</dbReference>
<proteinExistence type="inferred from homology"/>
<dbReference type="GO" id="GO:0016020">
    <property type="term" value="C:membrane"/>
    <property type="evidence" value="ECO:0007669"/>
    <property type="project" value="InterPro"/>
</dbReference>
<dbReference type="Gene3D" id="2.40.160.180">
    <property type="entry name" value="Carbohydrate-selective porin OprB"/>
    <property type="match status" value="1"/>
</dbReference>
<sequence length="401" mass="42230">MNPTAAAGLAAIGLGSLCGGVAQARVADDFDPRTHLLGDPGGLRSAAEDHGFALDANLTGDHSIVLNGGRAPRATATRYLAEAGVTVDTDTAFGLPGGTLRVAYVGFHGDSGNLDSGDFQTYSNIDAEPFDALYSVWYRQRLFDERLSIRVGKVDANTDFAYVDNGGGFIHSSPGFSPTIQGFPSYPDPATSMSVFLRPHGGFYLGAGVYDGATQAGVRTGTRGPSTFFDDDPGGLFWIGETGLEYARDGRIGFGAWRHTGDFERFAGGTADHADGVYAVWDQTVYADSASPREAGVFAQYALADEAVSEATHHASLGVEIQSLLADHPNDVSGLMASYVAFSDAPGAGFRDDYELAIEAFHAIRATGWLTLKPDLQYIVHPGGTGLDDATVATLRARIAL</sequence>
<evidence type="ECO:0000313" key="3">
    <source>
        <dbReference type="EMBL" id="ROO27177.1"/>
    </source>
</evidence>
<dbReference type="PANTHER" id="PTHR37944">
    <property type="entry name" value="PORIN B"/>
    <property type="match status" value="1"/>
</dbReference>
<dbReference type="GO" id="GO:0008643">
    <property type="term" value="P:carbohydrate transport"/>
    <property type="evidence" value="ECO:0007669"/>
    <property type="project" value="InterPro"/>
</dbReference>
<dbReference type="PANTHER" id="PTHR37944:SF1">
    <property type="entry name" value="PORIN B"/>
    <property type="match status" value="1"/>
</dbReference>
<evidence type="ECO:0000256" key="1">
    <source>
        <dbReference type="ARBA" id="ARBA00008769"/>
    </source>
</evidence>
<organism evidence="3 4">
    <name type="scientific">Salinisphaera orenii MK-B5</name>
    <dbReference type="NCBI Taxonomy" id="856730"/>
    <lineage>
        <taxon>Bacteria</taxon>
        <taxon>Pseudomonadati</taxon>
        <taxon>Pseudomonadota</taxon>
        <taxon>Gammaproteobacteria</taxon>
        <taxon>Salinisphaerales</taxon>
        <taxon>Salinisphaeraceae</taxon>
        <taxon>Salinisphaera</taxon>
    </lineage>
</organism>
<protein>
    <submittedName>
        <fullName evidence="3">Uncharacterized protein</fullName>
    </submittedName>
</protein>
<dbReference type="Proteomes" id="UP000283993">
    <property type="component" value="Unassembled WGS sequence"/>
</dbReference>
<dbReference type="InterPro" id="IPR038673">
    <property type="entry name" value="OprB_sf"/>
</dbReference>
<dbReference type="AlphaFoldDB" id="A0A423PNN0"/>
<dbReference type="Pfam" id="PF04966">
    <property type="entry name" value="OprB"/>
    <property type="match status" value="1"/>
</dbReference>
<comment type="similarity">
    <text evidence="1 2">Belongs to the OprB family.</text>
</comment>
<dbReference type="GO" id="GO:0015288">
    <property type="term" value="F:porin activity"/>
    <property type="evidence" value="ECO:0007669"/>
    <property type="project" value="InterPro"/>
</dbReference>
<dbReference type="InterPro" id="IPR052932">
    <property type="entry name" value="OprB_Porin"/>
</dbReference>
<evidence type="ECO:0000256" key="2">
    <source>
        <dbReference type="RuleBase" id="RU363072"/>
    </source>
</evidence>
<comment type="caution">
    <text evidence="3">The sequence shown here is derived from an EMBL/GenBank/DDBJ whole genome shotgun (WGS) entry which is preliminary data.</text>
</comment>
<keyword evidence="4" id="KW-1185">Reference proteome</keyword>
<gene>
    <name evidence="3" type="ORF">SAOR_09245</name>
</gene>
<evidence type="ECO:0000313" key="4">
    <source>
        <dbReference type="Proteomes" id="UP000283993"/>
    </source>
</evidence>
<name>A0A423PNN0_9GAMM</name>
<reference evidence="3 4" key="1">
    <citation type="submission" date="2013-10" db="EMBL/GenBank/DDBJ databases">
        <title>Salinisphaera orenii MK-B5 Genome Sequencing.</title>
        <authorList>
            <person name="Lai Q."/>
            <person name="Li C."/>
            <person name="Shao Z."/>
        </authorList>
    </citation>
    <scope>NUCLEOTIDE SEQUENCE [LARGE SCALE GENOMIC DNA]</scope>
    <source>
        <strain evidence="3 4">MK-B5</strain>
    </source>
</reference>
<dbReference type="EMBL" id="AYKH01000015">
    <property type="protein sequence ID" value="ROO27177.1"/>
    <property type="molecule type" value="Genomic_DNA"/>
</dbReference>
<accession>A0A423PNN0</accession>